<feature type="domain" description="Methyl-accepting transducer" evidence="4">
    <location>
        <begin position="241"/>
        <end position="477"/>
    </location>
</feature>
<dbReference type="Gene3D" id="1.10.287.950">
    <property type="entry name" value="Methyl-accepting chemotaxis protein"/>
    <property type="match status" value="1"/>
</dbReference>
<keyword evidence="1 2" id="KW-0807">Transducer</keyword>
<dbReference type="PROSITE" id="PS50111">
    <property type="entry name" value="CHEMOTAXIS_TRANSDUC_2"/>
    <property type="match status" value="1"/>
</dbReference>
<dbReference type="KEGG" id="tab:CIG75_03735"/>
<dbReference type="EMBL" id="CP022657">
    <property type="protein sequence ID" value="ASS74182.1"/>
    <property type="molecule type" value="Genomic_DNA"/>
</dbReference>
<dbReference type="AlphaFoldDB" id="A0A223CXY7"/>
<dbReference type="SMART" id="SM00283">
    <property type="entry name" value="MA"/>
    <property type="match status" value="1"/>
</dbReference>
<evidence type="ECO:0000259" key="4">
    <source>
        <dbReference type="PROSITE" id="PS50111"/>
    </source>
</evidence>
<protein>
    <recommendedName>
        <fullName evidence="4">Methyl-accepting transducer domain-containing protein</fullName>
    </recommendedName>
</protein>
<evidence type="ECO:0000313" key="5">
    <source>
        <dbReference type="EMBL" id="ASS74182.1"/>
    </source>
</evidence>
<evidence type="ECO:0000256" key="1">
    <source>
        <dbReference type="ARBA" id="ARBA00023224"/>
    </source>
</evidence>
<dbReference type="PANTHER" id="PTHR32089">
    <property type="entry name" value="METHYL-ACCEPTING CHEMOTAXIS PROTEIN MCPB"/>
    <property type="match status" value="1"/>
</dbReference>
<keyword evidence="3" id="KW-1133">Transmembrane helix</keyword>
<dbReference type="GO" id="GO:0007165">
    <property type="term" value="P:signal transduction"/>
    <property type="evidence" value="ECO:0007669"/>
    <property type="project" value="UniProtKB-KW"/>
</dbReference>
<gene>
    <name evidence="5" type="ORF">CIG75_03735</name>
</gene>
<feature type="transmembrane region" description="Helical" evidence="3">
    <location>
        <begin position="100"/>
        <end position="117"/>
    </location>
</feature>
<feature type="transmembrane region" description="Helical" evidence="3">
    <location>
        <begin position="73"/>
        <end position="91"/>
    </location>
</feature>
<dbReference type="Proteomes" id="UP000214688">
    <property type="component" value="Chromosome"/>
</dbReference>
<accession>A0A223CXY7</accession>
<organism evidence="5 6">
    <name type="scientific">Tumebacillus algifaecis</name>
    <dbReference type="NCBI Taxonomy" id="1214604"/>
    <lineage>
        <taxon>Bacteria</taxon>
        <taxon>Bacillati</taxon>
        <taxon>Bacillota</taxon>
        <taxon>Bacilli</taxon>
        <taxon>Bacillales</taxon>
        <taxon>Alicyclobacillaceae</taxon>
        <taxon>Tumebacillus</taxon>
    </lineage>
</organism>
<name>A0A223CXY7_9BACL</name>
<keyword evidence="6" id="KW-1185">Reference proteome</keyword>
<evidence type="ECO:0000313" key="6">
    <source>
        <dbReference type="Proteomes" id="UP000214688"/>
    </source>
</evidence>
<evidence type="ECO:0000256" key="2">
    <source>
        <dbReference type="PROSITE-ProRule" id="PRU00284"/>
    </source>
</evidence>
<sequence length="525" mass="57634">MSGIKQCCGDRGVLSVTGFKNRIMILLTMGTVGLMILFHLLNRVWHVLDHSMMSSGHVDGTATTIAESFSNTLNLLLAVPLLLLLLSYMLYRKRNDHQAIPWLVMLAQVFGSISLIAGGGGMVELHFSIFMVVAITAYYEDVRLLLVMTAIFAVQHLLGFFIIPELVFGVHEYTITMLALHAIFLVITSGATSLQILSKRKFTLELESDKEHKQEQLLSIVESVKNLSNELEQTSTVVSAKSDTINRSNEEMLIAFKEVSSGLEDQSHSVSKIEQDLSSINQMIEHTASASHEMSEQATNTEQIIDHTITNIHSLYDQIVVVSQTIETSAQAINELNNSSQKVDGIINTIQEVAEQTHLLALNASIEAARAGEHGRGFAVVAQEIRKLAEQSKASTDEIKAILSKILQDSIASVAQIDIGKQATSRSVTQAENSMNGLHQLTEVTTALVEGVGELNGSIQKIEHNSRQINDEMANITAVTQQSVASLQEVYAITESQVSSNRMVNAELHRLNKLADSLKEQFTAK</sequence>
<dbReference type="SUPFAM" id="SSF58104">
    <property type="entry name" value="Methyl-accepting chemotaxis protein (MCP) signaling domain"/>
    <property type="match status" value="1"/>
</dbReference>
<reference evidence="5 6" key="1">
    <citation type="journal article" date="2015" name="Int. J. Syst. Evol. Microbiol.">
        <title>Tumebacillus algifaecis sp. nov., isolated from decomposing algal scum.</title>
        <authorList>
            <person name="Wu Y.F."/>
            <person name="Zhang B."/>
            <person name="Xing P."/>
            <person name="Wu Q.L."/>
            <person name="Liu S.J."/>
        </authorList>
    </citation>
    <scope>NUCLEOTIDE SEQUENCE [LARGE SCALE GENOMIC DNA]</scope>
    <source>
        <strain evidence="5 6">THMBR28</strain>
    </source>
</reference>
<dbReference type="PANTHER" id="PTHR32089:SF112">
    <property type="entry name" value="LYSOZYME-LIKE PROTEIN-RELATED"/>
    <property type="match status" value="1"/>
</dbReference>
<dbReference type="Pfam" id="PF00015">
    <property type="entry name" value="MCPsignal"/>
    <property type="match status" value="1"/>
</dbReference>
<dbReference type="InterPro" id="IPR004089">
    <property type="entry name" value="MCPsignal_dom"/>
</dbReference>
<dbReference type="GO" id="GO:0016020">
    <property type="term" value="C:membrane"/>
    <property type="evidence" value="ECO:0007669"/>
    <property type="project" value="InterPro"/>
</dbReference>
<feature type="transmembrane region" description="Helical" evidence="3">
    <location>
        <begin position="23"/>
        <end position="41"/>
    </location>
</feature>
<feature type="transmembrane region" description="Helical" evidence="3">
    <location>
        <begin position="144"/>
        <end position="163"/>
    </location>
</feature>
<feature type="transmembrane region" description="Helical" evidence="3">
    <location>
        <begin position="175"/>
        <end position="197"/>
    </location>
</feature>
<proteinExistence type="predicted"/>
<keyword evidence="3" id="KW-0472">Membrane</keyword>
<keyword evidence="3" id="KW-0812">Transmembrane</keyword>
<evidence type="ECO:0000256" key="3">
    <source>
        <dbReference type="SAM" id="Phobius"/>
    </source>
</evidence>